<gene>
    <name evidence="2" type="ORF">KIN20_016516</name>
</gene>
<evidence type="ECO:0000313" key="2">
    <source>
        <dbReference type="EMBL" id="KAJ1358181.1"/>
    </source>
</evidence>
<dbReference type="EMBL" id="JAHQIW010003311">
    <property type="protein sequence ID" value="KAJ1358181.1"/>
    <property type="molecule type" value="Genomic_DNA"/>
</dbReference>
<dbReference type="Proteomes" id="UP001196413">
    <property type="component" value="Unassembled WGS sequence"/>
</dbReference>
<keyword evidence="1" id="KW-0812">Transmembrane</keyword>
<keyword evidence="3" id="KW-1185">Reference proteome</keyword>
<comment type="caution">
    <text evidence="2">The sequence shown here is derived from an EMBL/GenBank/DDBJ whole genome shotgun (WGS) entry which is preliminary data.</text>
</comment>
<sequence length="60" mass="6654">MLLPYGLKQGAITEMIQLILSVYGVSSMSDYILVAVLSRLDRSEVKTALFVKVFVKEGCE</sequence>
<reference evidence="2" key="1">
    <citation type="submission" date="2021-06" db="EMBL/GenBank/DDBJ databases">
        <title>Parelaphostrongylus tenuis whole genome reference sequence.</title>
        <authorList>
            <person name="Garwood T.J."/>
            <person name="Larsen P.A."/>
            <person name="Fountain-Jones N.M."/>
            <person name="Garbe J.R."/>
            <person name="Macchietto M.G."/>
            <person name="Kania S.A."/>
            <person name="Gerhold R.W."/>
            <person name="Richards J.E."/>
            <person name="Wolf T.M."/>
        </authorList>
    </citation>
    <scope>NUCLEOTIDE SEQUENCE</scope>
    <source>
        <strain evidence="2">MNPRO001-30</strain>
        <tissue evidence="2">Meninges</tissue>
    </source>
</reference>
<dbReference type="AlphaFoldDB" id="A0AAD5QT91"/>
<keyword evidence="1" id="KW-1133">Transmembrane helix</keyword>
<feature type="transmembrane region" description="Helical" evidence="1">
    <location>
        <begin position="15"/>
        <end position="37"/>
    </location>
</feature>
<keyword evidence="1" id="KW-0472">Membrane</keyword>
<name>A0AAD5QT91_PARTN</name>
<evidence type="ECO:0000313" key="3">
    <source>
        <dbReference type="Proteomes" id="UP001196413"/>
    </source>
</evidence>
<proteinExistence type="predicted"/>
<organism evidence="2 3">
    <name type="scientific">Parelaphostrongylus tenuis</name>
    <name type="common">Meningeal worm</name>
    <dbReference type="NCBI Taxonomy" id="148309"/>
    <lineage>
        <taxon>Eukaryota</taxon>
        <taxon>Metazoa</taxon>
        <taxon>Ecdysozoa</taxon>
        <taxon>Nematoda</taxon>
        <taxon>Chromadorea</taxon>
        <taxon>Rhabditida</taxon>
        <taxon>Rhabditina</taxon>
        <taxon>Rhabditomorpha</taxon>
        <taxon>Strongyloidea</taxon>
        <taxon>Metastrongylidae</taxon>
        <taxon>Parelaphostrongylus</taxon>
    </lineage>
</organism>
<accession>A0AAD5QT91</accession>
<protein>
    <submittedName>
        <fullName evidence="2">Uncharacterized protein</fullName>
    </submittedName>
</protein>
<evidence type="ECO:0000256" key="1">
    <source>
        <dbReference type="SAM" id="Phobius"/>
    </source>
</evidence>